<evidence type="ECO:0000313" key="2">
    <source>
        <dbReference type="Proteomes" id="UP001153365"/>
    </source>
</evidence>
<comment type="caution">
    <text evidence="1">The sequence shown here is derived from an EMBL/GenBank/DDBJ whole genome shotgun (WGS) entry which is preliminary data.</text>
</comment>
<dbReference type="EMBL" id="CALTRL010005852">
    <property type="protein sequence ID" value="CAH7687283.1"/>
    <property type="molecule type" value="Genomic_DNA"/>
</dbReference>
<dbReference type="AlphaFoldDB" id="A0AAV0BKS7"/>
<evidence type="ECO:0000313" key="1">
    <source>
        <dbReference type="EMBL" id="CAH7687283.1"/>
    </source>
</evidence>
<organism evidence="1 2">
    <name type="scientific">Phakopsora pachyrhizi</name>
    <name type="common">Asian soybean rust disease fungus</name>
    <dbReference type="NCBI Taxonomy" id="170000"/>
    <lineage>
        <taxon>Eukaryota</taxon>
        <taxon>Fungi</taxon>
        <taxon>Dikarya</taxon>
        <taxon>Basidiomycota</taxon>
        <taxon>Pucciniomycotina</taxon>
        <taxon>Pucciniomycetes</taxon>
        <taxon>Pucciniales</taxon>
        <taxon>Phakopsoraceae</taxon>
        <taxon>Phakopsora</taxon>
    </lineage>
</organism>
<keyword evidence="2" id="KW-1185">Reference proteome</keyword>
<gene>
    <name evidence="1" type="ORF">PPACK8108_LOCUS22044</name>
</gene>
<reference evidence="1" key="1">
    <citation type="submission" date="2022-06" db="EMBL/GenBank/DDBJ databases">
        <authorList>
            <consortium name="SYNGENTA / RWTH Aachen University"/>
        </authorList>
    </citation>
    <scope>NUCLEOTIDE SEQUENCE</scope>
</reference>
<name>A0AAV0BKS7_PHAPC</name>
<proteinExistence type="predicted"/>
<sequence length="441" mass="51489">MRVFTSFISFKASTERCYFIYYLGSILLTMAEGAMVRRALDIELHAGNANSQIAPAESFMLNHGEPLFSTITTNHDDGSFTQEHRLNLNDPDFHLQKQSLVDYRKTIGGGHTISHSDYYTFTGDKEALEKKVKSMPALRSLLGIKEDVALEGPNVNLNKFLEGKPKEADNWKFLQYLEENKDNLGLVKKIDQNLDYNEKLLENHYENFQRGKTEQLRLEGPSPHPADPHQIQIQSEIPSSQHISNLESSKEPQELLEFGLIMRLRLKDKIQDVEKFNDFLRRKVIGLPGIEKVEENLKMKIQTWFSFYLEWISEEKKDHIFYQKIADTKKISSKQLIKYLIIKLKELEPYEVAYALGGTKTDVTFFKKYLQETGKLQNIRDLNFSSMIEKVKPVFEEWKRQPKSITYSILRNWNSIKDFWKQFSTRLEYLGVKIKTFFGKN</sequence>
<accession>A0AAV0BKS7</accession>
<protein>
    <submittedName>
        <fullName evidence="1">Expressed protein</fullName>
    </submittedName>
</protein>
<dbReference type="Proteomes" id="UP001153365">
    <property type="component" value="Unassembled WGS sequence"/>
</dbReference>